<protein>
    <recommendedName>
        <fullName evidence="5">Lycopene cyclase domain-containing protein</fullName>
    </recommendedName>
</protein>
<comment type="caution">
    <text evidence="3">The sequence shown here is derived from an EMBL/GenBank/DDBJ whole genome shotgun (WGS) entry which is preliminary data.</text>
</comment>
<proteinExistence type="predicted"/>
<feature type="compositionally biased region" description="Low complexity" evidence="1">
    <location>
        <begin position="123"/>
        <end position="133"/>
    </location>
</feature>
<organism evidence="3 4">
    <name type="scientific">Nocardia niwae</name>
    <dbReference type="NCBI Taxonomy" id="626084"/>
    <lineage>
        <taxon>Bacteria</taxon>
        <taxon>Bacillati</taxon>
        <taxon>Actinomycetota</taxon>
        <taxon>Actinomycetes</taxon>
        <taxon>Mycobacteriales</taxon>
        <taxon>Nocardiaceae</taxon>
        <taxon>Nocardia</taxon>
    </lineage>
</organism>
<sequence length="133" mass="14027">MWFALVYGGVGVFAFGAFLWRVVLALRNPGNPARWAVAFAVLAADVGFEAAVPRTYTSIYDLVGVPNAASLVVYGAIAGAVPAQAVWAEVMVAAEEPGTGTAWRMLALPGRHDRGRAHRRRATGPPARPAAAR</sequence>
<name>A0ABV2XC54_9NOCA</name>
<evidence type="ECO:0000313" key="3">
    <source>
        <dbReference type="EMBL" id="MEU2123480.1"/>
    </source>
</evidence>
<dbReference type="EMBL" id="JBEYBR010000040">
    <property type="protein sequence ID" value="MEU2123480.1"/>
    <property type="molecule type" value="Genomic_DNA"/>
</dbReference>
<dbReference type="RefSeq" id="WP_357804577.1">
    <property type="nucleotide sequence ID" value="NZ_JBEYBM010000008.1"/>
</dbReference>
<evidence type="ECO:0008006" key="5">
    <source>
        <dbReference type="Google" id="ProtNLM"/>
    </source>
</evidence>
<keyword evidence="2" id="KW-0472">Membrane</keyword>
<gene>
    <name evidence="3" type="ORF">ABZ507_16850</name>
</gene>
<reference evidence="3 4" key="1">
    <citation type="submission" date="2024-06" db="EMBL/GenBank/DDBJ databases">
        <title>The Natural Products Discovery Center: Release of the First 8490 Sequenced Strains for Exploring Actinobacteria Biosynthetic Diversity.</title>
        <authorList>
            <person name="Kalkreuter E."/>
            <person name="Kautsar S.A."/>
            <person name="Yang D."/>
            <person name="Bader C.D."/>
            <person name="Teijaro C.N."/>
            <person name="Fluegel L."/>
            <person name="Davis C.M."/>
            <person name="Simpson J.R."/>
            <person name="Lauterbach L."/>
            <person name="Steele A.D."/>
            <person name="Gui C."/>
            <person name="Meng S."/>
            <person name="Li G."/>
            <person name="Viehrig K."/>
            <person name="Ye F."/>
            <person name="Su P."/>
            <person name="Kiefer A.F."/>
            <person name="Nichols A."/>
            <person name="Cepeda A.J."/>
            <person name="Yan W."/>
            <person name="Fan B."/>
            <person name="Jiang Y."/>
            <person name="Adhikari A."/>
            <person name="Zheng C.-J."/>
            <person name="Schuster L."/>
            <person name="Cowan T.M."/>
            <person name="Smanski M.J."/>
            <person name="Chevrette M.G."/>
            <person name="De Carvalho L.P.S."/>
            <person name="Shen B."/>
        </authorList>
    </citation>
    <scope>NUCLEOTIDE SEQUENCE [LARGE SCALE GENOMIC DNA]</scope>
    <source>
        <strain evidence="3 4">NPDC019434</strain>
    </source>
</reference>
<keyword evidence="2" id="KW-0812">Transmembrane</keyword>
<feature type="region of interest" description="Disordered" evidence="1">
    <location>
        <begin position="113"/>
        <end position="133"/>
    </location>
</feature>
<evidence type="ECO:0000256" key="2">
    <source>
        <dbReference type="SAM" id="Phobius"/>
    </source>
</evidence>
<feature type="transmembrane region" description="Helical" evidence="2">
    <location>
        <begin position="6"/>
        <end position="26"/>
    </location>
</feature>
<keyword evidence="4" id="KW-1185">Reference proteome</keyword>
<accession>A0ABV2XC54</accession>
<dbReference type="Proteomes" id="UP001550535">
    <property type="component" value="Unassembled WGS sequence"/>
</dbReference>
<evidence type="ECO:0000256" key="1">
    <source>
        <dbReference type="SAM" id="MobiDB-lite"/>
    </source>
</evidence>
<evidence type="ECO:0000313" key="4">
    <source>
        <dbReference type="Proteomes" id="UP001550535"/>
    </source>
</evidence>
<feature type="compositionally biased region" description="Basic residues" evidence="1">
    <location>
        <begin position="113"/>
        <end position="122"/>
    </location>
</feature>
<keyword evidence="2" id="KW-1133">Transmembrane helix</keyword>